<organism evidence="2 3">
    <name type="scientific">Pseudomonas syringae pv. maculicola</name>
    <dbReference type="NCBI Taxonomy" id="59511"/>
    <lineage>
        <taxon>Bacteria</taxon>
        <taxon>Pseudomonadati</taxon>
        <taxon>Pseudomonadota</taxon>
        <taxon>Gammaproteobacteria</taxon>
        <taxon>Pseudomonadales</taxon>
        <taxon>Pseudomonadaceae</taxon>
        <taxon>Pseudomonas</taxon>
    </lineage>
</organism>
<comment type="caution">
    <text evidence="2">The sequence shown here is derived from an EMBL/GenBank/DDBJ whole genome shotgun (WGS) entry which is preliminary data.</text>
</comment>
<dbReference type="AlphaFoldDB" id="A0A3M2V0I5"/>
<sequence>MLSVARNFVNSGGHLVHGSGDLIGLDLLAVDPGTGLLGDCRQFLSSTGNLRHAVANPGNQVAQGCAHALDALLQHAQFVASGDGRRMGQVAGRNALDNGQRIAQRTGDLTGNDDGRQNAEQHHQHNAAQLQVSRFGGICLGELHLDAIQLFAQFDDGRTLRGQVFTNCASGLGRHLERIDRGTVVTQSGFQLRNPLAIARIKSGFQFVQMADGSIEQLEDSLLGLFIRLGGVTTHFIAHQQQVLPGGVYQQGLVETRRLRRVHLHHGIVQRFNGLRSSASMGGYLATHFGTGLIRRAHAVQRCFVIAGDIRQLTQRLQVKRVGELCQQRLLVRAEDVQFALHVLRGGLVAFGEHVLQTRNPQVGQVVAEFSDVADSVGAIDEFVEAGPADEGENGSEKKNCPKAQCQLHVDADIREAAVHKIS</sequence>
<proteinExistence type="predicted"/>
<evidence type="ECO:0000256" key="1">
    <source>
        <dbReference type="SAM" id="MobiDB-lite"/>
    </source>
</evidence>
<accession>A0A3M2V0I5</accession>
<evidence type="ECO:0000313" key="3">
    <source>
        <dbReference type="Proteomes" id="UP000282378"/>
    </source>
</evidence>
<reference evidence="2 3" key="1">
    <citation type="submission" date="2018-08" db="EMBL/GenBank/DDBJ databases">
        <title>Recombination of ecologically and evolutionarily significant loci maintains genetic cohesion in the Pseudomonas syringae species complex.</title>
        <authorList>
            <person name="Dillon M."/>
            <person name="Thakur S."/>
            <person name="Almeida R.N.D."/>
            <person name="Weir B.S."/>
            <person name="Guttman D.S."/>
        </authorList>
    </citation>
    <scope>NUCLEOTIDE SEQUENCE [LARGE SCALE GENOMIC DNA]</scope>
    <source>
        <strain evidence="2 3">88_10</strain>
    </source>
</reference>
<dbReference type="EMBL" id="RBNL01004380">
    <property type="protein sequence ID" value="RML32721.1"/>
    <property type="molecule type" value="Genomic_DNA"/>
</dbReference>
<gene>
    <name evidence="2" type="ORF">APX70_08559</name>
</gene>
<dbReference type="Proteomes" id="UP000282378">
    <property type="component" value="Unassembled WGS sequence"/>
</dbReference>
<feature type="region of interest" description="Disordered" evidence="1">
    <location>
        <begin position="105"/>
        <end position="126"/>
    </location>
</feature>
<evidence type="ECO:0000313" key="2">
    <source>
        <dbReference type="EMBL" id="RML32721.1"/>
    </source>
</evidence>
<name>A0A3M2V0I5_PSEYM</name>
<feature type="compositionally biased region" description="Basic and acidic residues" evidence="1">
    <location>
        <begin position="113"/>
        <end position="123"/>
    </location>
</feature>
<protein>
    <submittedName>
        <fullName evidence="2">Uncharacterized protein</fullName>
    </submittedName>
</protein>